<dbReference type="Proteomes" id="UP001169760">
    <property type="component" value="Unassembled WGS sequence"/>
</dbReference>
<evidence type="ECO:0000313" key="1">
    <source>
        <dbReference type="EMBL" id="MDO6423518.1"/>
    </source>
</evidence>
<proteinExistence type="predicted"/>
<comment type="caution">
    <text evidence="1">The sequence shown here is derived from an EMBL/GenBank/DDBJ whole genome shotgun (WGS) entry which is preliminary data.</text>
</comment>
<evidence type="ECO:0000313" key="2">
    <source>
        <dbReference type="Proteomes" id="UP001169760"/>
    </source>
</evidence>
<accession>A0AAW7X9S2</accession>
<reference evidence="1" key="1">
    <citation type="submission" date="2023-07" db="EMBL/GenBank/DDBJ databases">
        <title>Genome content predicts the carbon catabolic preferences of heterotrophic bacteria.</title>
        <authorList>
            <person name="Gralka M."/>
        </authorList>
    </citation>
    <scope>NUCLEOTIDE SEQUENCE</scope>
    <source>
        <strain evidence="1">I3M17_2</strain>
    </source>
</reference>
<protein>
    <submittedName>
        <fullName evidence="1">Uncharacterized protein</fullName>
    </submittedName>
</protein>
<gene>
    <name evidence="1" type="ORF">Q4521_13640</name>
</gene>
<dbReference type="EMBL" id="JAUOPB010000009">
    <property type="protein sequence ID" value="MDO6423518.1"/>
    <property type="molecule type" value="Genomic_DNA"/>
</dbReference>
<dbReference type="AlphaFoldDB" id="A0AAW7X9S2"/>
<name>A0AAW7X9S2_9GAMM</name>
<sequence length="121" mass="13936">MNWKPISEADLWDRINSGCDRMTPEQAKIWEIIKIHPQKWQEKTYGELGGGFWVVAIIGSSVVWFNDIEDGFNQSYYNEFGKIAEYWCNQDELEWAVQNVINLINDGYYSAGKSGPPQPVA</sequence>
<organism evidence="1 2">
    <name type="scientific">Saccharophagus degradans</name>
    <dbReference type="NCBI Taxonomy" id="86304"/>
    <lineage>
        <taxon>Bacteria</taxon>
        <taxon>Pseudomonadati</taxon>
        <taxon>Pseudomonadota</taxon>
        <taxon>Gammaproteobacteria</taxon>
        <taxon>Cellvibrionales</taxon>
        <taxon>Cellvibrionaceae</taxon>
        <taxon>Saccharophagus</taxon>
    </lineage>
</organism>
<dbReference type="RefSeq" id="WP_303493169.1">
    <property type="nucleotide sequence ID" value="NZ_JAUOPB010000009.1"/>
</dbReference>